<keyword evidence="3" id="KW-0732">Signal</keyword>
<evidence type="ECO:0000313" key="4">
    <source>
        <dbReference type="EMBL" id="RKH56904.1"/>
    </source>
</evidence>
<reference evidence="5" key="1">
    <citation type="submission" date="2018-09" db="EMBL/GenBank/DDBJ databases">
        <authorList>
            <person name="Livingstone P.G."/>
            <person name="Whitworth D.E."/>
        </authorList>
    </citation>
    <scope>NUCLEOTIDE SEQUENCE [LARGE SCALE GENOMIC DNA]</scope>
    <source>
        <strain evidence="5">AB050A</strain>
    </source>
</reference>
<dbReference type="AlphaFoldDB" id="A0A3A8Q0D6"/>
<keyword evidence="2" id="KW-0472">Membrane</keyword>
<keyword evidence="2" id="KW-0812">Transmembrane</keyword>
<dbReference type="OrthoDB" id="5525834at2"/>
<keyword evidence="1" id="KW-0175">Coiled coil</keyword>
<feature type="coiled-coil region" evidence="1">
    <location>
        <begin position="153"/>
        <end position="187"/>
    </location>
</feature>
<feature type="signal peptide" evidence="3">
    <location>
        <begin position="1"/>
        <end position="17"/>
    </location>
</feature>
<protein>
    <submittedName>
        <fullName evidence="4">Uncharacterized protein</fullName>
    </submittedName>
</protein>
<sequence length="202" mass="21614">MLSLLAAVLLSSAPASSSLSLLTPDEGPAHSARLLVAQAPAAGAEEEVPSPATAFPDGGLDARIQELTQRVGLLQEEIDGIRLGRPRSSKVMTTFGFIMAAALLLGVPLIIDGLMETGTDRELRLLLGVPLTVVGVVGVVMIVTGFSRGGRIARENKARRDALVQEKTQLETELRDLQARRDGMRSRQWQPRPSIPLIAMSF</sequence>
<feature type="transmembrane region" description="Helical" evidence="2">
    <location>
        <begin position="91"/>
        <end position="111"/>
    </location>
</feature>
<evidence type="ECO:0000256" key="1">
    <source>
        <dbReference type="SAM" id="Coils"/>
    </source>
</evidence>
<evidence type="ECO:0000313" key="5">
    <source>
        <dbReference type="Proteomes" id="UP000267003"/>
    </source>
</evidence>
<dbReference type="RefSeq" id="WP_120559309.1">
    <property type="nucleotide sequence ID" value="NZ_RAWK01000259.1"/>
</dbReference>
<feature type="transmembrane region" description="Helical" evidence="2">
    <location>
        <begin position="123"/>
        <end position="146"/>
    </location>
</feature>
<proteinExistence type="predicted"/>
<organism evidence="4 5">
    <name type="scientific">Corallococcus aberystwythensis</name>
    <dbReference type="NCBI Taxonomy" id="2316722"/>
    <lineage>
        <taxon>Bacteria</taxon>
        <taxon>Pseudomonadati</taxon>
        <taxon>Myxococcota</taxon>
        <taxon>Myxococcia</taxon>
        <taxon>Myxococcales</taxon>
        <taxon>Cystobacterineae</taxon>
        <taxon>Myxococcaceae</taxon>
        <taxon>Corallococcus</taxon>
    </lineage>
</organism>
<accession>A0A3A8Q0D6</accession>
<comment type="caution">
    <text evidence="4">The sequence shown here is derived from an EMBL/GenBank/DDBJ whole genome shotgun (WGS) entry which is preliminary data.</text>
</comment>
<dbReference type="Proteomes" id="UP000267003">
    <property type="component" value="Unassembled WGS sequence"/>
</dbReference>
<evidence type="ECO:0000256" key="3">
    <source>
        <dbReference type="SAM" id="SignalP"/>
    </source>
</evidence>
<evidence type="ECO:0000256" key="2">
    <source>
        <dbReference type="SAM" id="Phobius"/>
    </source>
</evidence>
<gene>
    <name evidence="4" type="ORF">D7W81_32590</name>
</gene>
<name>A0A3A8Q0D6_9BACT</name>
<dbReference type="EMBL" id="RAWK01000259">
    <property type="protein sequence ID" value="RKH56904.1"/>
    <property type="molecule type" value="Genomic_DNA"/>
</dbReference>
<keyword evidence="2" id="KW-1133">Transmembrane helix</keyword>
<feature type="chain" id="PRO_5017235275" evidence="3">
    <location>
        <begin position="18"/>
        <end position="202"/>
    </location>
</feature>
<keyword evidence="5" id="KW-1185">Reference proteome</keyword>